<sequence>MASLMNPFAKSRAKPGEGEIVLSVLPPGKQVLTKFEYQYPLKLISPDPHKVTVTNHDHDGKPKDSTRDVPITTVFLLTYGGGLLAGDSINLTVTLEPHTRLALLTQGSTKIFKSKSSTSTTTATSTTAQTLPLPVASPFATTTNQPSRQTLNVKISPHSSLCYLPDPSQPYAESTYTQQQNFYVDPFGSSSILLLDWVNSGRPALNEKWTLSSWKGRNEIREFDEYSNGRLLIRDALLLFNDDNNLADLSAKTDGKGILGTLIIYGPLFKSLADFFMKEFKSLPRIGAKNWNRTPAPRTPTVRSPMIREEQEDGPEDYFGQKSTSASASASGAAPTTPRARQKKEEETEGLLWTTAQARGFVLVKFGAAEVDEARRWLDGMLKREGSVQREFGHQAMLCLR</sequence>
<feature type="region of interest" description="Disordered" evidence="3">
    <location>
        <begin position="291"/>
        <end position="348"/>
    </location>
</feature>
<protein>
    <recommendedName>
        <fullName evidence="6">Urease accessory protein UreD</fullName>
    </recommendedName>
</protein>
<dbReference type="PANTHER" id="PTHR33643:SF1">
    <property type="entry name" value="UREASE ACCESSORY PROTEIN D"/>
    <property type="match status" value="1"/>
</dbReference>
<dbReference type="Proteomes" id="UP001345013">
    <property type="component" value="Unassembled WGS sequence"/>
</dbReference>
<dbReference type="EMBL" id="JAVRRG010000132">
    <property type="protein sequence ID" value="KAK5081889.1"/>
    <property type="molecule type" value="Genomic_DNA"/>
</dbReference>
<keyword evidence="2" id="KW-0143">Chaperone</keyword>
<keyword evidence="5" id="KW-1185">Reference proteome</keyword>
<comment type="caution">
    <text evidence="4">The sequence shown here is derived from an EMBL/GenBank/DDBJ whole genome shotgun (WGS) entry which is preliminary data.</text>
</comment>
<gene>
    <name evidence="4" type="ORF">LTR24_008091</name>
</gene>
<evidence type="ECO:0000256" key="1">
    <source>
        <dbReference type="ARBA" id="ARBA00007177"/>
    </source>
</evidence>
<organism evidence="4 5">
    <name type="scientific">Lithohypha guttulata</name>
    <dbReference type="NCBI Taxonomy" id="1690604"/>
    <lineage>
        <taxon>Eukaryota</taxon>
        <taxon>Fungi</taxon>
        <taxon>Dikarya</taxon>
        <taxon>Ascomycota</taxon>
        <taxon>Pezizomycotina</taxon>
        <taxon>Eurotiomycetes</taxon>
        <taxon>Chaetothyriomycetidae</taxon>
        <taxon>Chaetothyriales</taxon>
        <taxon>Trichomeriaceae</taxon>
        <taxon>Lithohypha</taxon>
    </lineage>
</organism>
<dbReference type="HAMAP" id="MF_01384">
    <property type="entry name" value="UreD"/>
    <property type="match status" value="1"/>
</dbReference>
<dbReference type="Pfam" id="PF01774">
    <property type="entry name" value="UreD"/>
    <property type="match status" value="1"/>
</dbReference>
<accession>A0ABR0K177</accession>
<proteinExistence type="inferred from homology"/>
<name>A0ABR0K177_9EURO</name>
<evidence type="ECO:0000313" key="5">
    <source>
        <dbReference type="Proteomes" id="UP001345013"/>
    </source>
</evidence>
<reference evidence="4 5" key="1">
    <citation type="submission" date="2023-08" db="EMBL/GenBank/DDBJ databases">
        <title>Black Yeasts Isolated from many extreme environments.</title>
        <authorList>
            <person name="Coleine C."/>
            <person name="Stajich J.E."/>
            <person name="Selbmann L."/>
        </authorList>
    </citation>
    <scope>NUCLEOTIDE SEQUENCE [LARGE SCALE GENOMIC DNA]</scope>
    <source>
        <strain evidence="4 5">CCFEE 5885</strain>
    </source>
</reference>
<evidence type="ECO:0000256" key="3">
    <source>
        <dbReference type="SAM" id="MobiDB-lite"/>
    </source>
</evidence>
<comment type="similarity">
    <text evidence="1">Belongs to the UreD family.</text>
</comment>
<evidence type="ECO:0000256" key="2">
    <source>
        <dbReference type="ARBA" id="ARBA00023186"/>
    </source>
</evidence>
<feature type="compositionally biased region" description="Low complexity" evidence="3">
    <location>
        <begin position="323"/>
        <end position="339"/>
    </location>
</feature>
<evidence type="ECO:0008006" key="6">
    <source>
        <dbReference type="Google" id="ProtNLM"/>
    </source>
</evidence>
<dbReference type="InterPro" id="IPR002669">
    <property type="entry name" value="UreD"/>
</dbReference>
<dbReference type="PANTHER" id="PTHR33643">
    <property type="entry name" value="UREASE ACCESSORY PROTEIN D"/>
    <property type="match status" value="1"/>
</dbReference>
<evidence type="ECO:0000313" key="4">
    <source>
        <dbReference type="EMBL" id="KAK5081889.1"/>
    </source>
</evidence>